<dbReference type="InterPro" id="IPR025110">
    <property type="entry name" value="AMP-bd_C"/>
</dbReference>
<feature type="region of interest" description="Disordered" evidence="1">
    <location>
        <begin position="887"/>
        <end position="906"/>
    </location>
</feature>
<dbReference type="Pfam" id="PF00501">
    <property type="entry name" value="AMP-binding"/>
    <property type="match status" value="1"/>
</dbReference>
<dbReference type="WBParaSite" id="maker-uti_cns_0008477-snap-gene-0.2-mRNA-1">
    <property type="protein sequence ID" value="maker-uti_cns_0008477-snap-gene-0.2-mRNA-1"/>
    <property type="gene ID" value="maker-uti_cns_0008477-snap-gene-0.2"/>
</dbReference>
<accession>A0A1I8HX23</accession>
<dbReference type="InterPro" id="IPR020845">
    <property type="entry name" value="AMP-binding_CS"/>
</dbReference>
<feature type="region of interest" description="Disordered" evidence="1">
    <location>
        <begin position="1325"/>
        <end position="1426"/>
    </location>
</feature>
<feature type="compositionally biased region" description="Polar residues" evidence="1">
    <location>
        <begin position="590"/>
        <end position="603"/>
    </location>
</feature>
<feature type="compositionally biased region" description="Acidic residues" evidence="1">
    <location>
        <begin position="667"/>
        <end position="677"/>
    </location>
</feature>
<dbReference type="Gene3D" id="3.40.50.12780">
    <property type="entry name" value="N-terminal domain of ligase-like"/>
    <property type="match status" value="1"/>
</dbReference>
<feature type="region of interest" description="Disordered" evidence="1">
    <location>
        <begin position="1528"/>
        <end position="1560"/>
    </location>
</feature>
<feature type="compositionally biased region" description="Basic and acidic residues" evidence="1">
    <location>
        <begin position="1650"/>
        <end position="1663"/>
    </location>
</feature>
<dbReference type="CDD" id="cd04433">
    <property type="entry name" value="AFD_class_I"/>
    <property type="match status" value="1"/>
</dbReference>
<dbReference type="PANTHER" id="PTHR42814:SF3">
    <property type="entry name" value="BETA-N-ACETYLHEXOSAMINIDASE"/>
    <property type="match status" value="1"/>
</dbReference>
<dbReference type="Gene3D" id="3.30.300.30">
    <property type="match status" value="1"/>
</dbReference>
<feature type="compositionally biased region" description="Low complexity" evidence="1">
    <location>
        <begin position="1381"/>
        <end position="1391"/>
    </location>
</feature>
<keyword evidence="4" id="KW-1185">Reference proteome</keyword>
<dbReference type="InterPro" id="IPR000873">
    <property type="entry name" value="AMP-dep_synth/lig_dom"/>
</dbReference>
<feature type="compositionally biased region" description="Low complexity" evidence="1">
    <location>
        <begin position="644"/>
        <end position="659"/>
    </location>
</feature>
<dbReference type="InterPro" id="IPR045851">
    <property type="entry name" value="AMP-bd_C_sf"/>
</dbReference>
<dbReference type="PANTHER" id="PTHR42814">
    <property type="entry name" value="AMP-BINDING DOMAIN-CONTAINING PROTEIN"/>
    <property type="match status" value="1"/>
</dbReference>
<protein>
    <submittedName>
        <fullName evidence="5">AMP-binding domain-containing protein</fullName>
    </submittedName>
</protein>
<feature type="region of interest" description="Disordered" evidence="1">
    <location>
        <begin position="1220"/>
        <end position="1248"/>
    </location>
</feature>
<evidence type="ECO:0000259" key="2">
    <source>
        <dbReference type="Pfam" id="PF00501"/>
    </source>
</evidence>
<dbReference type="PROSITE" id="PS00455">
    <property type="entry name" value="AMP_BINDING"/>
    <property type="match status" value="1"/>
</dbReference>
<feature type="compositionally biased region" description="Low complexity" evidence="1">
    <location>
        <begin position="1550"/>
        <end position="1560"/>
    </location>
</feature>
<proteinExistence type="predicted"/>
<feature type="compositionally biased region" description="Polar residues" evidence="1">
    <location>
        <begin position="1220"/>
        <end position="1229"/>
    </location>
</feature>
<feature type="compositionally biased region" description="Polar residues" evidence="1">
    <location>
        <begin position="1351"/>
        <end position="1377"/>
    </location>
</feature>
<evidence type="ECO:0000256" key="1">
    <source>
        <dbReference type="SAM" id="MobiDB-lite"/>
    </source>
</evidence>
<evidence type="ECO:0000259" key="3">
    <source>
        <dbReference type="Pfam" id="PF13193"/>
    </source>
</evidence>
<feature type="compositionally biased region" description="Low complexity" evidence="1">
    <location>
        <begin position="1407"/>
        <end position="1426"/>
    </location>
</feature>
<feature type="compositionally biased region" description="Polar residues" evidence="1">
    <location>
        <begin position="1330"/>
        <end position="1341"/>
    </location>
</feature>
<dbReference type="InterPro" id="IPR042099">
    <property type="entry name" value="ANL_N_sf"/>
</dbReference>
<dbReference type="SUPFAM" id="SSF56801">
    <property type="entry name" value="Acetyl-CoA synthetase-like"/>
    <property type="match status" value="1"/>
</dbReference>
<feature type="compositionally biased region" description="Acidic residues" evidence="1">
    <location>
        <begin position="533"/>
        <end position="545"/>
    </location>
</feature>
<organism evidence="4 5">
    <name type="scientific">Macrostomum lignano</name>
    <dbReference type="NCBI Taxonomy" id="282301"/>
    <lineage>
        <taxon>Eukaryota</taxon>
        <taxon>Metazoa</taxon>
        <taxon>Spiralia</taxon>
        <taxon>Lophotrochozoa</taxon>
        <taxon>Platyhelminthes</taxon>
        <taxon>Rhabditophora</taxon>
        <taxon>Macrostomorpha</taxon>
        <taxon>Macrostomida</taxon>
        <taxon>Macrostomidae</taxon>
        <taxon>Macrostomum</taxon>
    </lineage>
</organism>
<sequence length="1669" mass="181551">FWRSFDRLPKWASETPNKEMIVFRRPDAPRQSITFADFHRVTDGIACRIVQDQPELGAGSLVMVLGTNCLEFCATLAGLHKAGLVIVSAHPSQQSDLIRLADGTDCKALFYMNSGIYKTGAEWLVDKFAVRIDFDSLVQRGKETADKLDDELRKLLRDRQSVISADQTAVIYLTSGTTGKPKMVPHSHHSLVNSIRFRTRGALLNSEDIFFSDRPTSHVVGTFGFLMAILDGLTLVATPANTFAGNRGAENAVWLLDTLAEEQVTSGDFFGYLVHDILQKGGKPPATLRSALLSGAPTTSEQMERAMTVLPCLVNYYGSTETLMISEICPPWGPDNNPTIRQNTVGRAAPHMEVMIADPDRGSWLPLPIGTDGEVLVRGFSVMRGYLDDPELTRAALTDSGWYRTGDIGSMDEFGNITVTNRIKDLIILATEKVAPTSVERVLLGHPEVHAAQVFGVPDERVGEEIAACVILKTAYKLRSPEETSGMLARWCIDQSIGESRSGVSYVPRYWAVLDHFPTGPTGKVTKTGLREPEDDADCLEEADEDQSKQPAATPCAAAPKIHDSDNLGPPPSKKTSACRKKRKEKEADSQVSPSRFSSPTCCPTRSRCLLTEDDVDSARSAALRQRDGPCRPARSSKFKKKVSFSSDADSSCSSSSSIEESKSSDSDAEAIDESPTEDNRPSRAHHIPRPGTREELQIHQRADSAMTMVHKQSTNRRYAQPKCAKDSGDLPWLKQCPTTCMSLLARSALRTKADYEFRRMYNPFRSGTTMQPQLNLDLRGMQPCSCSSRACDTQLAGHIIRDESYCLQPVQELRSQPQPCHNHATINGCGLTIGSIDDPEPLLIDVPDTDDAPLATAGCVASSDEVDSTLGCPVSGGVSKRFRKDLPAVGNEGRGGPDSRCSEVSSESSLHNNIFEYFSGLAPSSADTAATAVTRTVLHVTETYQSGLLTNANTIVIDDGEDQYEASYDIQLELRSEFDCSTRSTDRLLLALCSILDDSRSAVDQCRAEFDKRIRRKLLRKRSRRLPTVSLCSHPAGCAAGLRRRILRLLRLLLPQLQLPDCLQSAMLTDDSRSSPGASLLVSLLIDRVVKHSKQQLAQLETAQFARGGQQAVVGGEWRRIEQNVFHLENPGILYAKHCTCSNGLSLAALPASSICLRTAALKSSLQQTASMLSASTAATAVADAQCWRFATLFIAAECLRALNQAMMALLWGTTTARVPRSSASPSTRDPLPAGQTEHVPPPVHYGQSAVRQPVRNVAGVQPPVLLVSVEVAHFIELKIDCLGFSLVGVCGDTRDSGYRRSAQPELLGRLTDVFSFIVCPRTGRHSQSDSQMTQGSAVHQTRPGRFRQPTGSTGQARAASENSLSPLGNGSATTKASRSRSPVAARSSPKTNRSQKPASHDPFNSFGGRSRLSRASSSGSGCLGRPALETVEHGWSCKKQRWPQFAHVLQQRLHLRGGVPGRAVAERDANALGEAEQLVAAFECLRQRQVAQVPPVKQMTAVSSRPGNSGVSGSLRPCRSAVCQVTTGRPSISTSSATPPASPKLPRRSPLLSTSSSSAATMTHRRCWRSSGALMAASRLSCTSDWVSHSSRTTATPPTASRARCSSERFCWPESSDWLAWLTSSMATGTRLKKQQPSSAMDHSGLPRLDRMATRSPEVRRTRPPHR</sequence>
<feature type="region of interest" description="Disordered" evidence="1">
    <location>
        <begin position="522"/>
        <end position="603"/>
    </location>
</feature>
<evidence type="ECO:0000313" key="5">
    <source>
        <dbReference type="WBParaSite" id="maker-uti_cns_0008477-snap-gene-0.2-mRNA-1"/>
    </source>
</evidence>
<feature type="region of interest" description="Disordered" evidence="1">
    <location>
        <begin position="1631"/>
        <end position="1669"/>
    </location>
</feature>
<dbReference type="Proteomes" id="UP000095280">
    <property type="component" value="Unplaced"/>
</dbReference>
<feature type="region of interest" description="Disordered" evidence="1">
    <location>
        <begin position="620"/>
        <end position="696"/>
    </location>
</feature>
<feature type="domain" description="AMP-binding enzyme C-terminal" evidence="3">
    <location>
        <begin position="439"/>
        <end position="523"/>
    </location>
</feature>
<reference evidence="5" key="1">
    <citation type="submission" date="2016-11" db="UniProtKB">
        <authorList>
            <consortium name="WormBaseParasite"/>
        </authorList>
    </citation>
    <scope>IDENTIFICATION</scope>
</reference>
<evidence type="ECO:0000313" key="4">
    <source>
        <dbReference type="Proteomes" id="UP000095280"/>
    </source>
</evidence>
<feature type="compositionally biased region" description="Low complexity" evidence="1">
    <location>
        <begin position="1532"/>
        <end position="1541"/>
    </location>
</feature>
<name>A0A1I8HX23_9PLAT</name>
<dbReference type="Pfam" id="PF13193">
    <property type="entry name" value="AMP-binding_C"/>
    <property type="match status" value="1"/>
</dbReference>
<feature type="domain" description="AMP-dependent synthetase/ligase" evidence="2">
    <location>
        <begin position="10"/>
        <end position="387"/>
    </location>
</feature>